<name>A0AB35WPS1_9PSED</name>
<protein>
    <submittedName>
        <fullName evidence="4">GNAT family N-acetyltransferase</fullName>
    </submittedName>
</protein>
<dbReference type="AlphaFoldDB" id="A0AB35WPS1"/>
<evidence type="ECO:0000313" key="5">
    <source>
        <dbReference type="Proteomes" id="UP001307839"/>
    </source>
</evidence>
<dbReference type="GO" id="GO:0016747">
    <property type="term" value="F:acyltransferase activity, transferring groups other than amino-acyl groups"/>
    <property type="evidence" value="ECO:0007669"/>
    <property type="project" value="InterPro"/>
</dbReference>
<dbReference type="InterPro" id="IPR016181">
    <property type="entry name" value="Acyl_CoA_acyltransferase"/>
</dbReference>
<organism evidence="4 5">
    <name type="scientific">Pseudomonas auratipiscis</name>
    <dbReference type="NCBI Taxonomy" id="3115853"/>
    <lineage>
        <taxon>Bacteria</taxon>
        <taxon>Pseudomonadati</taxon>
        <taxon>Pseudomonadota</taxon>
        <taxon>Gammaproteobacteria</taxon>
        <taxon>Pseudomonadales</taxon>
        <taxon>Pseudomonadaceae</taxon>
        <taxon>Pseudomonas</taxon>
    </lineage>
</organism>
<dbReference type="Gene3D" id="3.40.630.30">
    <property type="match status" value="1"/>
</dbReference>
<keyword evidence="1" id="KW-0808">Transferase</keyword>
<dbReference type="EMBL" id="JAZDQP010000006">
    <property type="protein sequence ID" value="MEE1866680.1"/>
    <property type="molecule type" value="Genomic_DNA"/>
</dbReference>
<dbReference type="PANTHER" id="PTHR43877">
    <property type="entry name" value="AMINOALKYLPHOSPHONATE N-ACETYLTRANSFERASE-RELATED-RELATED"/>
    <property type="match status" value="1"/>
</dbReference>
<sequence length="177" mass="19601">MVKIRRARVDDAKALGVIGPAAYAAAYHYLWSDCVALAQQLDTFSTSAFLILLRRTDTRLWVAEVSGVVVGFLTMTVESRNPITHEGRGAEISRIYLLPGSQKSGLGFRLLSAAVEHANELGLTHVWLDVMASAVNARNAYLRWGFSEIGSKEFSRQVKLEYSQMIVLRMGLRICAP</sequence>
<keyword evidence="2" id="KW-0012">Acyltransferase</keyword>
<evidence type="ECO:0000259" key="3">
    <source>
        <dbReference type="PROSITE" id="PS51186"/>
    </source>
</evidence>
<gene>
    <name evidence="4" type="ORF">V0R53_09755</name>
</gene>
<proteinExistence type="predicted"/>
<dbReference type="CDD" id="cd04301">
    <property type="entry name" value="NAT_SF"/>
    <property type="match status" value="1"/>
</dbReference>
<dbReference type="InterPro" id="IPR000182">
    <property type="entry name" value="GNAT_dom"/>
</dbReference>
<reference evidence="4 5" key="1">
    <citation type="submission" date="2024-01" db="EMBL/GenBank/DDBJ databases">
        <title>Unpublished Manusciprt.</title>
        <authorList>
            <person name="Duman M."/>
            <person name="Valdes E.G."/>
            <person name="Ajmi N."/>
            <person name="Altun S."/>
            <person name="Saticioglu I.B."/>
        </authorList>
    </citation>
    <scope>NUCLEOTIDE SEQUENCE [LARGE SCALE GENOMIC DNA]</scope>
    <source>
        <strain evidence="4 5">120P</strain>
    </source>
</reference>
<accession>A0AB35WPS1</accession>
<feature type="domain" description="N-acetyltransferase" evidence="3">
    <location>
        <begin position="2"/>
        <end position="175"/>
    </location>
</feature>
<dbReference type="RefSeq" id="WP_168198445.1">
    <property type="nucleotide sequence ID" value="NZ_JAZDCU010000009.1"/>
</dbReference>
<dbReference type="PROSITE" id="PS51186">
    <property type="entry name" value="GNAT"/>
    <property type="match status" value="1"/>
</dbReference>
<comment type="caution">
    <text evidence="4">The sequence shown here is derived from an EMBL/GenBank/DDBJ whole genome shotgun (WGS) entry which is preliminary data.</text>
</comment>
<dbReference type="InterPro" id="IPR050832">
    <property type="entry name" value="Bact_Acetyltransf"/>
</dbReference>
<keyword evidence="5" id="KW-1185">Reference proteome</keyword>
<evidence type="ECO:0000313" key="4">
    <source>
        <dbReference type="EMBL" id="MEE1866680.1"/>
    </source>
</evidence>
<dbReference type="Pfam" id="PF00583">
    <property type="entry name" value="Acetyltransf_1"/>
    <property type="match status" value="1"/>
</dbReference>
<evidence type="ECO:0000256" key="1">
    <source>
        <dbReference type="ARBA" id="ARBA00022679"/>
    </source>
</evidence>
<evidence type="ECO:0000256" key="2">
    <source>
        <dbReference type="ARBA" id="ARBA00023315"/>
    </source>
</evidence>
<dbReference type="Proteomes" id="UP001307839">
    <property type="component" value="Unassembled WGS sequence"/>
</dbReference>
<dbReference type="SUPFAM" id="SSF55729">
    <property type="entry name" value="Acyl-CoA N-acyltransferases (Nat)"/>
    <property type="match status" value="1"/>
</dbReference>